<dbReference type="Proteomes" id="UP000031167">
    <property type="component" value="Unassembled WGS sequence"/>
</dbReference>
<dbReference type="InterPro" id="IPR029052">
    <property type="entry name" value="Metallo-depent_PP-like"/>
</dbReference>
<evidence type="ECO:0000313" key="2">
    <source>
        <dbReference type="EMBL" id="KIC62683.1"/>
    </source>
</evidence>
<dbReference type="STRING" id="363331.RM51_10820"/>
<dbReference type="PANTHER" id="PTHR39323">
    <property type="entry name" value="BLR1149 PROTEIN"/>
    <property type="match status" value="1"/>
</dbReference>
<feature type="domain" description="Calcineurin-like phosphoesterase" evidence="1">
    <location>
        <begin position="31"/>
        <end position="155"/>
    </location>
</feature>
<dbReference type="RefSeq" id="WP_039368979.1">
    <property type="nucleotide sequence ID" value="NZ_JWTA01000008.1"/>
</dbReference>
<proteinExistence type="predicted"/>
<gene>
    <name evidence="2" type="ORF">RM51_10820</name>
</gene>
<dbReference type="PIRSF" id="PIRSF000887">
    <property type="entry name" value="Pesterase_MJ0037"/>
    <property type="match status" value="1"/>
</dbReference>
<accession>A0A0B4E7T0</accession>
<dbReference type="SUPFAM" id="SSF56300">
    <property type="entry name" value="Metallo-dependent phosphatases"/>
    <property type="match status" value="1"/>
</dbReference>
<evidence type="ECO:0000313" key="3">
    <source>
        <dbReference type="Proteomes" id="UP000031167"/>
    </source>
</evidence>
<reference evidence="2 3" key="1">
    <citation type="submission" date="2014-12" db="EMBL/GenBank/DDBJ databases">
        <title>Genome sequencing of Chryseobacterium taiwanense TPW19.</title>
        <authorList>
            <person name="Tan P.W."/>
            <person name="Chan K.-G."/>
        </authorList>
    </citation>
    <scope>NUCLEOTIDE SEQUENCE [LARGE SCALE GENOMIC DNA]</scope>
    <source>
        <strain evidence="2 3">TPW19</strain>
    </source>
</reference>
<comment type="caution">
    <text evidence="2">The sequence shown here is derived from an EMBL/GenBank/DDBJ whole genome shotgun (WGS) entry which is preliminary data.</text>
</comment>
<dbReference type="GO" id="GO:0016787">
    <property type="term" value="F:hydrolase activity"/>
    <property type="evidence" value="ECO:0007669"/>
    <property type="project" value="InterPro"/>
</dbReference>
<name>A0A0B4E7T0_9FLAO</name>
<dbReference type="Gene3D" id="3.60.21.10">
    <property type="match status" value="1"/>
</dbReference>
<dbReference type="OrthoDB" id="9795838at2"/>
<dbReference type="EMBL" id="JWTA01000008">
    <property type="protein sequence ID" value="KIC62683.1"/>
    <property type="molecule type" value="Genomic_DNA"/>
</dbReference>
<evidence type="ECO:0000259" key="1">
    <source>
        <dbReference type="Pfam" id="PF00149"/>
    </source>
</evidence>
<dbReference type="InterPro" id="IPR024173">
    <property type="entry name" value="Pesterase_MJ0037-like"/>
</dbReference>
<dbReference type="PANTHER" id="PTHR39323:SF1">
    <property type="entry name" value="BLR1149 PROTEIN"/>
    <property type="match status" value="1"/>
</dbReference>
<dbReference type="Pfam" id="PF00149">
    <property type="entry name" value="Metallophos"/>
    <property type="match status" value="1"/>
</dbReference>
<protein>
    <recommendedName>
        <fullName evidence="1">Calcineurin-like phosphoesterase domain-containing protein</fullName>
    </recommendedName>
</protein>
<organism evidence="2 3">
    <name type="scientific">Chryseobacterium taiwanense</name>
    <dbReference type="NCBI Taxonomy" id="363331"/>
    <lineage>
        <taxon>Bacteria</taxon>
        <taxon>Pseudomonadati</taxon>
        <taxon>Bacteroidota</taxon>
        <taxon>Flavobacteriia</taxon>
        <taxon>Flavobacteriales</taxon>
        <taxon>Weeksellaceae</taxon>
        <taxon>Chryseobacterium group</taxon>
        <taxon>Chryseobacterium</taxon>
    </lineage>
</organism>
<dbReference type="InterPro" id="IPR004843">
    <property type="entry name" value="Calcineurin-like_PHP"/>
</dbReference>
<sequence>MKIIEKLISIKEHHFILTNQRALFWKESSALVLSDLHLGKTAHFRKNGIALPSDIIHQDLKRLSSLIYHFKAEKIIIVGDFLHAGKNSEFELFANWKMQFPTLSVILVKGNHDRISEKDILELGVSEIHTIYKENEFIFSHQNLKDESQFVISGHLHPGVMLQSSTKRLKFPCYIVTDHQLILPAFSTFTGLDTQDYFPNAQKYIFTQDSIFLIS</sequence>
<dbReference type="AlphaFoldDB" id="A0A0B4E7T0"/>
<dbReference type="InterPro" id="IPR026336">
    <property type="entry name" value="PdeM-like"/>
</dbReference>
<keyword evidence="3" id="KW-1185">Reference proteome</keyword>
<dbReference type="NCBIfam" id="TIGR04123">
    <property type="entry name" value="P_estr_lig_assc"/>
    <property type="match status" value="1"/>
</dbReference>